<comment type="caution">
    <text evidence="1">The sequence shown here is derived from an EMBL/GenBank/DDBJ whole genome shotgun (WGS) entry which is preliminary data.</text>
</comment>
<dbReference type="Proteomes" id="UP001141327">
    <property type="component" value="Unassembled WGS sequence"/>
</dbReference>
<sequence length="240" mass="27037">MPLQGTSSPDTHITSMPPTFTPSLLKPNPWHPSALPRPCCAIPAPSPSRLCPVSPLHPAPSLRFFLFHNLLLCTSTFRYPHRQQPIPVVCSPNPATTLAHLIHWLIHLQPLLFRCLLPDRDHRPIAAPESFSLFRPPPARSYPQQYSFSSPPIQPTSSLYQPSLSKRSIPSISHSYPSRHIIHQLHHLIPYPAHLQPATPIVPSHHLKMPRSITVPIPTVPRRTKMFTARWPVSTSQKRA</sequence>
<evidence type="ECO:0000313" key="2">
    <source>
        <dbReference type="Proteomes" id="UP001141327"/>
    </source>
</evidence>
<proteinExistence type="predicted"/>
<reference evidence="1" key="1">
    <citation type="journal article" date="2022" name="bioRxiv">
        <title>Genomics of Preaxostyla Flagellates Illuminates Evolutionary Transitions and the Path Towards Mitochondrial Loss.</title>
        <authorList>
            <person name="Novak L.V.F."/>
            <person name="Treitli S.C."/>
            <person name="Pyrih J."/>
            <person name="Halakuc P."/>
            <person name="Pipaliya S.V."/>
            <person name="Vacek V."/>
            <person name="Brzon O."/>
            <person name="Soukal P."/>
            <person name="Eme L."/>
            <person name="Dacks J.B."/>
            <person name="Karnkowska A."/>
            <person name="Elias M."/>
            <person name="Hampl V."/>
        </authorList>
    </citation>
    <scope>NUCLEOTIDE SEQUENCE</scope>
    <source>
        <strain evidence="1">RCP-MX</strain>
    </source>
</reference>
<accession>A0ABQ8U095</accession>
<name>A0ABQ8U095_9EUKA</name>
<evidence type="ECO:0000313" key="1">
    <source>
        <dbReference type="EMBL" id="KAJ4452429.1"/>
    </source>
</evidence>
<keyword evidence="2" id="KW-1185">Reference proteome</keyword>
<organism evidence="1 2">
    <name type="scientific">Paratrimastix pyriformis</name>
    <dbReference type="NCBI Taxonomy" id="342808"/>
    <lineage>
        <taxon>Eukaryota</taxon>
        <taxon>Metamonada</taxon>
        <taxon>Preaxostyla</taxon>
        <taxon>Paratrimastigidae</taxon>
        <taxon>Paratrimastix</taxon>
    </lineage>
</organism>
<dbReference type="EMBL" id="JAPMOS010000517">
    <property type="protein sequence ID" value="KAJ4452429.1"/>
    <property type="molecule type" value="Genomic_DNA"/>
</dbReference>
<protein>
    <submittedName>
        <fullName evidence="1">Uncharacterized protein</fullName>
    </submittedName>
</protein>
<gene>
    <name evidence="1" type="ORF">PAPYR_13429</name>
</gene>